<dbReference type="SUPFAM" id="SSF53167">
    <property type="entry name" value="Purine and uridine phosphorylases"/>
    <property type="match status" value="1"/>
</dbReference>
<dbReference type="GO" id="GO:0003824">
    <property type="term" value="F:catalytic activity"/>
    <property type="evidence" value="ECO:0007669"/>
    <property type="project" value="InterPro"/>
</dbReference>
<organism evidence="2 3">
    <name type="scientific">Pseudocercospora fuligena</name>
    <dbReference type="NCBI Taxonomy" id="685502"/>
    <lineage>
        <taxon>Eukaryota</taxon>
        <taxon>Fungi</taxon>
        <taxon>Dikarya</taxon>
        <taxon>Ascomycota</taxon>
        <taxon>Pezizomycotina</taxon>
        <taxon>Dothideomycetes</taxon>
        <taxon>Dothideomycetidae</taxon>
        <taxon>Mycosphaerellales</taxon>
        <taxon>Mycosphaerellaceae</taxon>
        <taxon>Pseudocercospora</taxon>
    </lineage>
</organism>
<dbReference type="Pfam" id="PF01048">
    <property type="entry name" value="PNP_UDP_1"/>
    <property type="match status" value="1"/>
</dbReference>
<dbReference type="InterPro" id="IPR000845">
    <property type="entry name" value="Nucleoside_phosphorylase_d"/>
</dbReference>
<reference evidence="2" key="1">
    <citation type="submission" date="2020-04" db="EMBL/GenBank/DDBJ databases">
        <title>Draft genome resource of the tomato pathogen Pseudocercospora fuligena.</title>
        <authorList>
            <person name="Zaccaron A."/>
        </authorList>
    </citation>
    <scope>NUCLEOTIDE SEQUENCE</scope>
    <source>
        <strain evidence="2">PF001</strain>
    </source>
</reference>
<proteinExistence type="predicted"/>
<dbReference type="Gene3D" id="3.40.50.1580">
    <property type="entry name" value="Nucleoside phosphorylase domain"/>
    <property type="match status" value="1"/>
</dbReference>
<feature type="domain" description="Nucleoside phosphorylase" evidence="1">
    <location>
        <begin position="224"/>
        <end position="309"/>
    </location>
</feature>
<dbReference type="OrthoDB" id="3649992at2759"/>
<dbReference type="Proteomes" id="UP000660729">
    <property type="component" value="Unassembled WGS sequence"/>
</dbReference>
<dbReference type="AlphaFoldDB" id="A0A8H6VGW7"/>
<keyword evidence="3" id="KW-1185">Reference proteome</keyword>
<dbReference type="InterPro" id="IPR053137">
    <property type="entry name" value="NLR-like"/>
</dbReference>
<accession>A0A8H6VGW7</accession>
<protein>
    <recommendedName>
        <fullName evidence="1">Nucleoside phosphorylase domain-containing protein</fullName>
    </recommendedName>
</protein>
<evidence type="ECO:0000313" key="3">
    <source>
        <dbReference type="Proteomes" id="UP000660729"/>
    </source>
</evidence>
<dbReference type="GO" id="GO:0009116">
    <property type="term" value="P:nucleoside metabolic process"/>
    <property type="evidence" value="ECO:0007669"/>
    <property type="project" value="InterPro"/>
</dbReference>
<name>A0A8H6VGW7_9PEZI</name>
<dbReference type="PANTHER" id="PTHR46082">
    <property type="entry name" value="ATP/GTP-BINDING PROTEIN-RELATED"/>
    <property type="match status" value="1"/>
</dbReference>
<dbReference type="PANTHER" id="PTHR46082:SF11">
    <property type="entry name" value="AAA+ ATPASE DOMAIN-CONTAINING PROTEIN-RELATED"/>
    <property type="match status" value="1"/>
</dbReference>
<evidence type="ECO:0000313" key="2">
    <source>
        <dbReference type="EMBL" id="KAF7186440.1"/>
    </source>
</evidence>
<evidence type="ECO:0000259" key="1">
    <source>
        <dbReference type="Pfam" id="PF01048"/>
    </source>
</evidence>
<dbReference type="EMBL" id="JABCIY010000254">
    <property type="protein sequence ID" value="KAF7186440.1"/>
    <property type="molecule type" value="Genomic_DNA"/>
</dbReference>
<comment type="caution">
    <text evidence="2">The sequence shown here is derived from an EMBL/GenBank/DDBJ whole genome shotgun (WGS) entry which is preliminary data.</text>
</comment>
<sequence>MVAQFGVETYTVGWIAALVHERAAATALLDERHDPPGELVKNRHDDNEYTWGSMGAHNVVIASLPVGEYGTNIAAAVAKSMLGSLPSIRIGLMVGIGAGIPNIDEDYDIRLGDIVVCQPQGRSGGVIQYDLVKAKEGRLHPTGMLNMPPAALRSALAKLRAEHELRPSKIPQLLEDMLERYPLMRKSTKSKPPGAYVHPGFEHDVYYVGPEAEGPLEREPRDSTDPEIHYGTIASGNMLVKDAAERNAILERLEGSENIICLEMEAAGLMNNFPCLVIRGICDYADQNKSDKWQKYAAATAAAFAKEFLSHVDASDIKHAASLGELKDLVQEGQ</sequence>
<dbReference type="InterPro" id="IPR035994">
    <property type="entry name" value="Nucleoside_phosphorylase_sf"/>
</dbReference>
<gene>
    <name evidence="2" type="ORF">HII31_12236</name>
</gene>